<reference evidence="2" key="1">
    <citation type="submission" date="2010-01" db="EMBL/GenBank/DDBJ databases">
        <title>Genome fragments of uncultured bacteria from the North Pacific subtropical Gyre.</title>
        <authorList>
            <person name="Pham V.D."/>
            <person name="Delong E.F."/>
        </authorList>
    </citation>
    <scope>NUCLEOTIDE SEQUENCE</scope>
</reference>
<proteinExistence type="predicted"/>
<evidence type="ECO:0008006" key="3">
    <source>
        <dbReference type="Google" id="ProtNLM"/>
    </source>
</evidence>
<evidence type="ECO:0000313" key="2">
    <source>
        <dbReference type="EMBL" id="ADI22605.1"/>
    </source>
</evidence>
<keyword evidence="1" id="KW-0472">Membrane</keyword>
<dbReference type="AlphaFoldDB" id="E7C581"/>
<accession>E7C581</accession>
<keyword evidence="1" id="KW-1133">Transmembrane helix</keyword>
<feature type="transmembrane region" description="Helical" evidence="1">
    <location>
        <begin position="12"/>
        <end position="33"/>
    </location>
</feature>
<dbReference type="EMBL" id="GU567991">
    <property type="protein sequence ID" value="ADI22605.1"/>
    <property type="molecule type" value="Genomic_DNA"/>
</dbReference>
<sequence length="164" mass="17667">MRRHQLRATISGFTLAEVLIAVAIFVIAIFAILKMVSQSMSLVRSIQLQRPDLGTLAGKTMMAPPQTGEGGDVVNGLASGLSTPDDEDFGGNNGGSIALYPDATWDRYLEPIDATNGLDRATNGLYRATIRVIEINKGGEKSINKLNFLLFRPDLAEQEMGSAQ</sequence>
<protein>
    <recommendedName>
        <fullName evidence="3">Prepilin-type N-terminal cleavage/methylation domain-containing protein</fullName>
    </recommendedName>
</protein>
<evidence type="ECO:0000256" key="1">
    <source>
        <dbReference type="SAM" id="Phobius"/>
    </source>
</evidence>
<organism evidence="2">
    <name type="scientific">uncultured verrucomicrobium HF0500_16O23</name>
    <dbReference type="NCBI Taxonomy" id="723598"/>
    <lineage>
        <taxon>Bacteria</taxon>
        <taxon>Pseudomonadati</taxon>
        <taxon>Verrucomicrobiota</taxon>
        <taxon>environmental samples</taxon>
    </lineage>
</organism>
<name>E7C581_9BACT</name>
<keyword evidence="1" id="KW-0812">Transmembrane</keyword>